<evidence type="ECO:0000313" key="4">
    <source>
        <dbReference type="Proteomes" id="UP001204621"/>
    </source>
</evidence>
<dbReference type="EMBL" id="JANUGU010000001">
    <property type="protein sequence ID" value="MCS0657531.1"/>
    <property type="molecule type" value="Genomic_DNA"/>
</dbReference>
<keyword evidence="1" id="KW-0479">Metal-binding</keyword>
<dbReference type="PANTHER" id="PTHR43084:SF1">
    <property type="entry name" value="PERSULFIDE DIOXYGENASE ETHE1, MITOCHONDRIAL"/>
    <property type="match status" value="1"/>
</dbReference>
<organism evidence="3 4">
    <name type="scientific">Massilia terrae</name>
    <dbReference type="NCBI Taxonomy" id="1811224"/>
    <lineage>
        <taxon>Bacteria</taxon>
        <taxon>Pseudomonadati</taxon>
        <taxon>Pseudomonadota</taxon>
        <taxon>Betaproteobacteria</taxon>
        <taxon>Burkholderiales</taxon>
        <taxon>Oxalobacteraceae</taxon>
        <taxon>Telluria group</taxon>
        <taxon>Massilia</taxon>
    </lineage>
</organism>
<comment type="caution">
    <text evidence="3">The sequence shown here is derived from an EMBL/GenBank/DDBJ whole genome shotgun (WGS) entry which is preliminary data.</text>
</comment>
<dbReference type="Gene3D" id="3.60.15.10">
    <property type="entry name" value="Ribonuclease Z/Hydroxyacylglutathione hydrolase-like"/>
    <property type="match status" value="1"/>
</dbReference>
<evidence type="ECO:0000259" key="2">
    <source>
        <dbReference type="SMART" id="SM00849"/>
    </source>
</evidence>
<dbReference type="PANTHER" id="PTHR43084">
    <property type="entry name" value="PERSULFIDE DIOXYGENASE ETHE1"/>
    <property type="match status" value="1"/>
</dbReference>
<dbReference type="InterPro" id="IPR044528">
    <property type="entry name" value="POD-like_MBL-fold"/>
</dbReference>
<dbReference type="RefSeq" id="WP_258810671.1">
    <property type="nucleotide sequence ID" value="NZ_JANUGU010000001.1"/>
</dbReference>
<feature type="domain" description="Metallo-beta-lactamase" evidence="2">
    <location>
        <begin position="14"/>
        <end position="174"/>
    </location>
</feature>
<name>A0ABT2CVA9_9BURK</name>
<accession>A0ABT2CVA9</accession>
<evidence type="ECO:0000313" key="3">
    <source>
        <dbReference type="EMBL" id="MCS0657531.1"/>
    </source>
</evidence>
<dbReference type="InterPro" id="IPR036866">
    <property type="entry name" value="RibonucZ/Hydroxyglut_hydro"/>
</dbReference>
<reference evidence="3 4" key="1">
    <citation type="submission" date="2022-08" db="EMBL/GenBank/DDBJ databases">
        <title>Reclassification of Massilia species as members of the genera Telluria, Duganella, Pseudoduganella, Mokoshia gen. nov. and Zemynaea gen. nov. using orthogonal and non-orthogonal genome-based approaches.</title>
        <authorList>
            <person name="Bowman J.P."/>
        </authorList>
    </citation>
    <scope>NUCLEOTIDE SEQUENCE [LARGE SCALE GENOMIC DNA]</scope>
    <source>
        <strain evidence="3 4">JCM 31606</strain>
    </source>
</reference>
<evidence type="ECO:0000256" key="1">
    <source>
        <dbReference type="ARBA" id="ARBA00022723"/>
    </source>
</evidence>
<protein>
    <submittedName>
        <fullName evidence="3">MBL fold metallo-hydrolase</fullName>
    </submittedName>
</protein>
<dbReference type="SUPFAM" id="SSF56281">
    <property type="entry name" value="Metallo-hydrolase/oxidoreductase"/>
    <property type="match status" value="1"/>
</dbReference>
<dbReference type="CDD" id="cd07724">
    <property type="entry name" value="POD-like_MBL-fold"/>
    <property type="match status" value="1"/>
</dbReference>
<proteinExistence type="predicted"/>
<dbReference type="SMART" id="SM00849">
    <property type="entry name" value="Lactamase_B"/>
    <property type="match status" value="1"/>
</dbReference>
<sequence>MNPNPIQLFDTESSTFTYILNVPGTKDAVIVDPVDHNLDRDLAHIARLGLHLQIVLETHAHADHVTSAGKLRELTGAKAAVPSGCGIPPAEMQLNDGDVISFGDGETIQVIHTPGHTAGSMSYLWRGNLFSGDTLLIDGCGRTDFQSGSAEALYDSVTGKLFTLPGATRIWPGHDYKGQSVSTIGWEREHNARLANRSREDFIVLMNNLNLPRPRLIDVAVPANRNLGLPHG</sequence>
<dbReference type="Pfam" id="PF00753">
    <property type="entry name" value="Lactamase_B"/>
    <property type="match status" value="2"/>
</dbReference>
<dbReference type="InterPro" id="IPR051682">
    <property type="entry name" value="Mito_Persulfide_Diox"/>
</dbReference>
<dbReference type="InterPro" id="IPR001279">
    <property type="entry name" value="Metallo-B-lactamas"/>
</dbReference>
<keyword evidence="4" id="KW-1185">Reference proteome</keyword>
<gene>
    <name evidence="3" type="ORF">NX778_05570</name>
</gene>
<dbReference type="Proteomes" id="UP001204621">
    <property type="component" value="Unassembled WGS sequence"/>
</dbReference>